<dbReference type="GO" id="GO:0003677">
    <property type="term" value="F:DNA binding"/>
    <property type="evidence" value="ECO:0007669"/>
    <property type="project" value="InterPro"/>
</dbReference>
<comment type="similarity">
    <text evidence="1">Belongs to the histone H3 family.</text>
</comment>
<reference evidence="5" key="1">
    <citation type="submission" date="2015-09" db="EMBL/GenBank/DDBJ databases">
        <authorList>
            <consortium name="Pathogen Informatics"/>
        </authorList>
    </citation>
    <scope>NUCLEOTIDE SEQUENCE [LARGE SCALE GENOMIC DNA]</scope>
    <source>
        <strain evidence="5">Lake Konstanz</strain>
    </source>
</reference>
<dbReference type="GO" id="GO:0046982">
    <property type="term" value="F:protein heterodimerization activity"/>
    <property type="evidence" value="ECO:0007669"/>
    <property type="project" value="InterPro"/>
</dbReference>
<dbReference type="OrthoDB" id="4025405at2759"/>
<evidence type="ECO:0000259" key="3">
    <source>
        <dbReference type="Pfam" id="PF00125"/>
    </source>
</evidence>
<evidence type="ECO:0000313" key="5">
    <source>
        <dbReference type="Proteomes" id="UP000051952"/>
    </source>
</evidence>
<dbReference type="PROSITE" id="PS00959">
    <property type="entry name" value="HISTONE_H3_2"/>
    <property type="match status" value="1"/>
</dbReference>
<feature type="domain" description="Core Histone H2A/H2B/H3" evidence="3">
    <location>
        <begin position="52"/>
        <end position="139"/>
    </location>
</feature>
<dbReference type="GO" id="GO:0030527">
    <property type="term" value="F:structural constituent of chromatin"/>
    <property type="evidence" value="ECO:0007669"/>
    <property type="project" value="InterPro"/>
</dbReference>
<dbReference type="PANTHER" id="PTHR45810:SF1">
    <property type="entry name" value="HISTONE H3-LIKE CENTROMERIC PROTEIN A"/>
    <property type="match status" value="1"/>
</dbReference>
<evidence type="ECO:0000256" key="1">
    <source>
        <dbReference type="ARBA" id="ARBA00010343"/>
    </source>
</evidence>
<name>A0A0S4IWA8_BODSA</name>
<dbReference type="FunFam" id="1.10.20.10:FF:000077">
    <property type="entry name" value="Histone H3 variant"/>
    <property type="match status" value="1"/>
</dbReference>
<dbReference type="CDD" id="cd22911">
    <property type="entry name" value="HFD_H3"/>
    <property type="match status" value="1"/>
</dbReference>
<dbReference type="SMART" id="SM00428">
    <property type="entry name" value="H3"/>
    <property type="match status" value="1"/>
</dbReference>
<dbReference type="Pfam" id="PF00125">
    <property type="entry name" value="Histone"/>
    <property type="match status" value="1"/>
</dbReference>
<dbReference type="AlphaFoldDB" id="A0A0S4IWA8"/>
<dbReference type="EMBL" id="CYKH01000397">
    <property type="protein sequence ID" value="CUF74452.1"/>
    <property type="molecule type" value="Genomic_DNA"/>
</dbReference>
<dbReference type="SUPFAM" id="SSF47113">
    <property type="entry name" value="Histone-fold"/>
    <property type="match status" value="1"/>
</dbReference>
<dbReference type="OMA" id="RKYQHST"/>
<dbReference type="GO" id="GO:0000786">
    <property type="term" value="C:nucleosome"/>
    <property type="evidence" value="ECO:0007669"/>
    <property type="project" value="InterPro"/>
</dbReference>
<feature type="region of interest" description="Disordered" evidence="2">
    <location>
        <begin position="1"/>
        <end position="51"/>
    </location>
</feature>
<dbReference type="PRINTS" id="PR00622">
    <property type="entry name" value="HISTONEH3"/>
</dbReference>
<dbReference type="VEuPathDB" id="TriTrypDB:BSAL_65390"/>
<gene>
    <name evidence="4" type="ORF">BSAL_65390</name>
</gene>
<dbReference type="PANTHER" id="PTHR45810">
    <property type="entry name" value="HISTONE H3.2"/>
    <property type="match status" value="1"/>
</dbReference>
<organism evidence="4 5">
    <name type="scientific">Bodo saltans</name>
    <name type="common">Flagellated protozoan</name>
    <dbReference type="NCBI Taxonomy" id="75058"/>
    <lineage>
        <taxon>Eukaryota</taxon>
        <taxon>Discoba</taxon>
        <taxon>Euglenozoa</taxon>
        <taxon>Kinetoplastea</taxon>
        <taxon>Metakinetoplastina</taxon>
        <taxon>Eubodonida</taxon>
        <taxon>Bodonidae</taxon>
        <taxon>Bodo</taxon>
    </lineage>
</organism>
<accession>A0A0S4IWA8</accession>
<feature type="compositionally biased region" description="Polar residues" evidence="2">
    <location>
        <begin position="25"/>
        <end position="36"/>
    </location>
</feature>
<dbReference type="InterPro" id="IPR009072">
    <property type="entry name" value="Histone-fold"/>
</dbReference>
<keyword evidence="5" id="KW-1185">Reference proteome</keyword>
<sequence>MAAKSTVKSEKAKAVVSKPRKNLGSRKTYTQGQVSAKQAVGSAPKKSHRWRPGTVALREIRKYQATTGTLIPKAPFRRLVREISSSVKETIRMRATAIEALQEAAESYVISVVGDANLCAIHAKRVTLFPRDLHLALKLRGERR</sequence>
<dbReference type="InterPro" id="IPR007125">
    <property type="entry name" value="H2A/H2B/H3"/>
</dbReference>
<evidence type="ECO:0000313" key="4">
    <source>
        <dbReference type="EMBL" id="CUF74452.1"/>
    </source>
</evidence>
<dbReference type="Gene3D" id="1.10.20.10">
    <property type="entry name" value="Histone, subunit A"/>
    <property type="match status" value="1"/>
</dbReference>
<evidence type="ECO:0000256" key="2">
    <source>
        <dbReference type="SAM" id="MobiDB-lite"/>
    </source>
</evidence>
<dbReference type="Proteomes" id="UP000051952">
    <property type="component" value="Unassembled WGS sequence"/>
</dbReference>
<dbReference type="InterPro" id="IPR000164">
    <property type="entry name" value="Histone_H3/CENP-A"/>
</dbReference>
<proteinExistence type="inferred from homology"/>
<protein>
    <submittedName>
        <fullName evidence="4">Histone H3, putative</fullName>
    </submittedName>
</protein>